<evidence type="ECO:0000259" key="13">
    <source>
        <dbReference type="PROSITE" id="PS50004"/>
    </source>
</evidence>
<dbReference type="PRINTS" id="PR00390">
    <property type="entry name" value="PHPHLIPASEC"/>
</dbReference>
<dbReference type="PROSITE" id="PS50003">
    <property type="entry name" value="PH_DOMAIN"/>
    <property type="match status" value="1"/>
</dbReference>
<evidence type="ECO:0000256" key="9">
    <source>
        <dbReference type="ARBA" id="ARBA00023674"/>
    </source>
</evidence>
<dbReference type="SUPFAM" id="SSF47473">
    <property type="entry name" value="EF-hand"/>
    <property type="match status" value="1"/>
</dbReference>
<reference evidence="16" key="1">
    <citation type="submission" date="2021-06" db="EMBL/GenBank/DDBJ databases">
        <title>Parelaphostrongylus tenuis whole genome reference sequence.</title>
        <authorList>
            <person name="Garwood T.J."/>
            <person name="Larsen P.A."/>
            <person name="Fountain-Jones N.M."/>
            <person name="Garbe J.R."/>
            <person name="Macchietto M.G."/>
            <person name="Kania S.A."/>
            <person name="Gerhold R.W."/>
            <person name="Richards J.E."/>
            <person name="Wolf T.M."/>
        </authorList>
    </citation>
    <scope>NUCLEOTIDE SEQUENCE</scope>
    <source>
        <strain evidence="16">MNPRO001-30</strain>
        <tissue evidence="16">Meninges</tissue>
    </source>
</reference>
<dbReference type="PROSITE" id="PS50222">
    <property type="entry name" value="EF_HAND_2"/>
    <property type="match status" value="2"/>
</dbReference>
<keyword evidence="5" id="KW-0106">Calcium</keyword>
<dbReference type="GO" id="GO:0005509">
    <property type="term" value="F:calcium ion binding"/>
    <property type="evidence" value="ECO:0007669"/>
    <property type="project" value="InterPro"/>
</dbReference>
<dbReference type="FunFam" id="1.10.238.10:FF:000005">
    <property type="entry name" value="Phosphoinositide phospholipase C"/>
    <property type="match status" value="1"/>
</dbReference>
<dbReference type="InterPro" id="IPR001192">
    <property type="entry name" value="PI-PLC_fam"/>
</dbReference>
<dbReference type="PANTHER" id="PTHR10336:SF209">
    <property type="entry name" value="PHOSPHOINOSITIDE PHOSPHOLIPASE C"/>
    <property type="match status" value="1"/>
</dbReference>
<dbReference type="InterPro" id="IPR000909">
    <property type="entry name" value="PLipase_C_PInositol-sp_X_dom"/>
</dbReference>
<comment type="subcellular location">
    <subcellularLocation>
        <location evidence="2">Cytoplasm</location>
    </subcellularLocation>
</comment>
<organism evidence="16 17">
    <name type="scientific">Parelaphostrongylus tenuis</name>
    <name type="common">Meningeal worm</name>
    <dbReference type="NCBI Taxonomy" id="148309"/>
    <lineage>
        <taxon>Eukaryota</taxon>
        <taxon>Metazoa</taxon>
        <taxon>Ecdysozoa</taxon>
        <taxon>Nematoda</taxon>
        <taxon>Chromadorea</taxon>
        <taxon>Rhabditida</taxon>
        <taxon>Rhabditina</taxon>
        <taxon>Rhabditomorpha</taxon>
        <taxon>Strongyloidea</taxon>
        <taxon>Metastrongylidae</taxon>
        <taxon>Parelaphostrongylus</taxon>
    </lineage>
</organism>
<proteinExistence type="predicted"/>
<accession>A0AAD5MTU8</accession>
<dbReference type="SUPFAM" id="SSF50729">
    <property type="entry name" value="PH domain-like"/>
    <property type="match status" value="1"/>
</dbReference>
<dbReference type="SUPFAM" id="SSF51695">
    <property type="entry name" value="PLC-like phosphodiesterases"/>
    <property type="match status" value="1"/>
</dbReference>
<dbReference type="SMART" id="SM00149">
    <property type="entry name" value="PLCYc"/>
    <property type="match status" value="1"/>
</dbReference>
<dbReference type="SMART" id="SM00148">
    <property type="entry name" value="PLCXc"/>
    <property type="match status" value="1"/>
</dbReference>
<keyword evidence="6 10" id="KW-0442">Lipid degradation</keyword>
<evidence type="ECO:0000259" key="12">
    <source>
        <dbReference type="PROSITE" id="PS50003"/>
    </source>
</evidence>
<dbReference type="PROSITE" id="PS50007">
    <property type="entry name" value="PIPLC_X_DOMAIN"/>
    <property type="match status" value="1"/>
</dbReference>
<keyword evidence="7 10" id="KW-0443">Lipid metabolism</keyword>
<protein>
    <recommendedName>
        <fullName evidence="3 10">Phosphoinositide phospholipase C</fullName>
        <ecNumber evidence="3 10">3.1.4.11</ecNumber>
    </recommendedName>
</protein>
<dbReference type="Pfam" id="PF00168">
    <property type="entry name" value="C2"/>
    <property type="match status" value="1"/>
</dbReference>
<evidence type="ECO:0000256" key="5">
    <source>
        <dbReference type="ARBA" id="ARBA00022837"/>
    </source>
</evidence>
<dbReference type="Pfam" id="PF00388">
    <property type="entry name" value="PI-PLC-X"/>
    <property type="match status" value="1"/>
</dbReference>
<dbReference type="InterPro" id="IPR017946">
    <property type="entry name" value="PLC-like_Pdiesterase_TIM-brl"/>
</dbReference>
<dbReference type="InterPro" id="IPR011992">
    <property type="entry name" value="EF-hand-dom_pair"/>
</dbReference>
<dbReference type="PROSITE" id="PS00018">
    <property type="entry name" value="EF_HAND_1"/>
    <property type="match status" value="1"/>
</dbReference>
<dbReference type="GO" id="GO:0004435">
    <property type="term" value="F:phosphatidylinositol-4,5-bisphosphate phospholipase C activity"/>
    <property type="evidence" value="ECO:0007669"/>
    <property type="project" value="UniProtKB-EC"/>
</dbReference>
<dbReference type="PANTHER" id="PTHR10336">
    <property type="entry name" value="PHOSPHOINOSITIDE-SPECIFIC PHOSPHOLIPASE C FAMILY PROTEIN"/>
    <property type="match status" value="1"/>
</dbReference>
<dbReference type="InterPro" id="IPR001849">
    <property type="entry name" value="PH_domain"/>
</dbReference>
<evidence type="ECO:0000256" key="1">
    <source>
        <dbReference type="ARBA" id="ARBA00001913"/>
    </source>
</evidence>
<dbReference type="Gene3D" id="2.60.40.150">
    <property type="entry name" value="C2 domain"/>
    <property type="match status" value="1"/>
</dbReference>
<dbReference type="GO" id="GO:0035556">
    <property type="term" value="P:intracellular signal transduction"/>
    <property type="evidence" value="ECO:0007669"/>
    <property type="project" value="InterPro"/>
</dbReference>
<feature type="compositionally biased region" description="Low complexity" evidence="11">
    <location>
        <begin position="1"/>
        <end position="12"/>
    </location>
</feature>
<dbReference type="InterPro" id="IPR002048">
    <property type="entry name" value="EF_hand_dom"/>
</dbReference>
<sequence length="749" mass="84623">MDDGTVTTVAVGSDDDDDGEERERRRREADVAWAKTGCLLRRVKRGKLQRPSLVSVKEGEYVNYYTSYFFRFLPNCLKSVPVADILDVRTGYNTDNLHKAAKKYEFQEAAPESTCFSVIFTHVKFLHKSVDFAATTEEIRDRWVSALSYIVSQSKEQRAHLNERSWILQKFAEADTNKSGTLSFGEIWSLLKKMNLELSEDYARVMFKEAEKHRDGVLDKDEFLKFFERLTDRPDVRHLIRMANSEGIESLTAPDLQKFLVEEQDFQDVDVKKAESILETFEQVAQEDQRDKVMGVIGMRRLLQSRWGNIIKQGHESIWQDMDHPLPHYYCNSSHNTYLAGLQLKGDATIEGYIYALRKGARLLELDLFDGGHGEPVITHKRTLINPITLRNALQAIKRNAFETSPYPVILTLENHVGRVQQKVMVDVFQEVLGDALYLPPPNSAQLSMPSPNQLKNKILLRGKKLGHTAGDSVDDDDSEKAPPTQVFIDPDFSSLISLPSVKLSQNIYADVKTHPKDGSPSLSENKISALFSGGSPIFSYTAEHFVKTYPKGLRQDSSNMHPVTSWICGVQSVAMNMQTHSEELDLNYGLFRSNGNCGYVLKPDMLLKGIDPRSVLKPKVRLGVGIISAQYLPKSAPGKDIIDPYVSVQIFGAPSDEYKWKTKVIKNNGFNPIWNQSFEKDLYCPEITLIRFCVKDFDSTTSNDFIGEFSIPVSSIRKGYSTIHLNTGPQHIPSSSATLFVRIAIDPL</sequence>
<feature type="domain" description="EF-hand" evidence="15">
    <location>
        <begin position="162"/>
        <end position="197"/>
    </location>
</feature>
<feature type="region of interest" description="Disordered" evidence="11">
    <location>
        <begin position="1"/>
        <end position="26"/>
    </location>
</feature>
<evidence type="ECO:0000256" key="11">
    <source>
        <dbReference type="SAM" id="MobiDB-lite"/>
    </source>
</evidence>
<feature type="domain" description="C2" evidence="13">
    <location>
        <begin position="603"/>
        <end position="728"/>
    </location>
</feature>
<dbReference type="InterPro" id="IPR001711">
    <property type="entry name" value="PLipase_C_Pinositol-sp_Y"/>
</dbReference>
<evidence type="ECO:0000256" key="8">
    <source>
        <dbReference type="ARBA" id="ARBA00023224"/>
    </source>
</evidence>
<dbReference type="Proteomes" id="UP001196413">
    <property type="component" value="Unassembled WGS sequence"/>
</dbReference>
<dbReference type="CDD" id="cd08558">
    <property type="entry name" value="PI-PLCc_eukaryota"/>
    <property type="match status" value="1"/>
</dbReference>
<dbReference type="SMART" id="SM00239">
    <property type="entry name" value="C2"/>
    <property type="match status" value="1"/>
</dbReference>
<dbReference type="Pfam" id="PF14788">
    <property type="entry name" value="EF-hand_10"/>
    <property type="match status" value="1"/>
</dbReference>
<dbReference type="InterPro" id="IPR035892">
    <property type="entry name" value="C2_domain_sf"/>
</dbReference>
<keyword evidence="10" id="KW-0378">Hydrolase</keyword>
<dbReference type="Gene3D" id="3.20.20.190">
    <property type="entry name" value="Phosphatidylinositol (PI) phosphodiesterase"/>
    <property type="match status" value="1"/>
</dbReference>
<evidence type="ECO:0000313" key="16">
    <source>
        <dbReference type="EMBL" id="KAJ1362648.1"/>
    </source>
</evidence>
<comment type="cofactor">
    <cofactor evidence="1">
        <name>Ca(2+)</name>
        <dbReference type="ChEBI" id="CHEBI:29108"/>
    </cofactor>
</comment>
<dbReference type="AlphaFoldDB" id="A0AAD5MTU8"/>
<gene>
    <name evidence="16" type="ORF">KIN20_022274</name>
</gene>
<dbReference type="SUPFAM" id="SSF49562">
    <property type="entry name" value="C2 domain (Calcium/lipid-binding domain, CaLB)"/>
    <property type="match status" value="1"/>
</dbReference>
<evidence type="ECO:0000256" key="4">
    <source>
        <dbReference type="ARBA" id="ARBA00022490"/>
    </source>
</evidence>
<comment type="caution">
    <text evidence="16">The sequence shown here is derived from an EMBL/GenBank/DDBJ whole genome shotgun (WGS) entry which is preliminary data.</text>
</comment>
<comment type="catalytic activity">
    <reaction evidence="9">
        <text>a 1,2-diacyl-sn-glycero-3-phospho-(1D-myo-inositol-4,5-bisphosphate) + H2O = 1D-myo-inositol 1,4,5-trisphosphate + a 1,2-diacyl-sn-glycerol + H(+)</text>
        <dbReference type="Rhea" id="RHEA:33179"/>
        <dbReference type="ChEBI" id="CHEBI:15377"/>
        <dbReference type="ChEBI" id="CHEBI:15378"/>
        <dbReference type="ChEBI" id="CHEBI:17815"/>
        <dbReference type="ChEBI" id="CHEBI:58456"/>
        <dbReference type="ChEBI" id="CHEBI:203600"/>
        <dbReference type="EC" id="3.1.4.11"/>
    </reaction>
    <physiologicalReaction direction="left-to-right" evidence="9">
        <dbReference type="Rhea" id="RHEA:33180"/>
    </physiologicalReaction>
</comment>
<dbReference type="InterPro" id="IPR039504">
    <property type="entry name" value="PLC-delta3_EF-hand"/>
</dbReference>
<dbReference type="EC" id="3.1.4.11" evidence="3 10"/>
<evidence type="ECO:0000256" key="7">
    <source>
        <dbReference type="ARBA" id="ARBA00023098"/>
    </source>
</evidence>
<dbReference type="GO" id="GO:0016042">
    <property type="term" value="P:lipid catabolic process"/>
    <property type="evidence" value="ECO:0007669"/>
    <property type="project" value="UniProtKB-KW"/>
</dbReference>
<keyword evidence="4" id="KW-0963">Cytoplasm</keyword>
<dbReference type="InterPro" id="IPR000008">
    <property type="entry name" value="C2_dom"/>
</dbReference>
<dbReference type="GO" id="GO:0005737">
    <property type="term" value="C:cytoplasm"/>
    <property type="evidence" value="ECO:0007669"/>
    <property type="project" value="UniProtKB-SubCell"/>
</dbReference>
<feature type="domain" description="PI-PLC Y-box" evidence="14">
    <location>
        <begin position="522"/>
        <end position="607"/>
    </location>
</feature>
<feature type="domain" description="EF-hand" evidence="15">
    <location>
        <begin position="198"/>
        <end position="233"/>
    </location>
</feature>
<dbReference type="PROSITE" id="PS50004">
    <property type="entry name" value="C2"/>
    <property type="match status" value="1"/>
</dbReference>
<dbReference type="CDD" id="cd16202">
    <property type="entry name" value="EFh_PI-PLCdelta"/>
    <property type="match status" value="1"/>
</dbReference>
<dbReference type="Gene3D" id="2.30.29.30">
    <property type="entry name" value="Pleckstrin-homology domain (PH domain)/Phosphotyrosine-binding domain (PTB)"/>
    <property type="match status" value="1"/>
</dbReference>
<dbReference type="FunFam" id="3.20.20.190:FF:000064">
    <property type="entry name" value="Phosphoinositide phospholipase C"/>
    <property type="match status" value="1"/>
</dbReference>
<evidence type="ECO:0000313" key="17">
    <source>
        <dbReference type="Proteomes" id="UP001196413"/>
    </source>
</evidence>
<keyword evidence="8" id="KW-0807">Transducer</keyword>
<dbReference type="PROSITE" id="PS50008">
    <property type="entry name" value="PIPLC_Y_DOMAIN"/>
    <property type="match status" value="1"/>
</dbReference>
<evidence type="ECO:0000256" key="6">
    <source>
        <dbReference type="ARBA" id="ARBA00022963"/>
    </source>
</evidence>
<dbReference type="GO" id="GO:0005886">
    <property type="term" value="C:plasma membrane"/>
    <property type="evidence" value="ECO:0007669"/>
    <property type="project" value="TreeGrafter"/>
</dbReference>
<evidence type="ECO:0000259" key="14">
    <source>
        <dbReference type="PROSITE" id="PS50008"/>
    </source>
</evidence>
<dbReference type="SMART" id="SM00054">
    <property type="entry name" value="EFh"/>
    <property type="match status" value="2"/>
</dbReference>
<evidence type="ECO:0000256" key="3">
    <source>
        <dbReference type="ARBA" id="ARBA00012368"/>
    </source>
</evidence>
<dbReference type="CDD" id="cd00275">
    <property type="entry name" value="C2_PLC_like"/>
    <property type="match status" value="1"/>
</dbReference>
<evidence type="ECO:0000256" key="2">
    <source>
        <dbReference type="ARBA" id="ARBA00004496"/>
    </source>
</evidence>
<dbReference type="Pfam" id="PF00387">
    <property type="entry name" value="PI-PLC-Y"/>
    <property type="match status" value="1"/>
</dbReference>
<keyword evidence="17" id="KW-1185">Reference proteome</keyword>
<name>A0AAD5MTU8_PARTN</name>
<dbReference type="InterPro" id="IPR011993">
    <property type="entry name" value="PH-like_dom_sf"/>
</dbReference>
<evidence type="ECO:0000256" key="10">
    <source>
        <dbReference type="RuleBase" id="RU361133"/>
    </source>
</evidence>
<evidence type="ECO:0000259" key="15">
    <source>
        <dbReference type="PROSITE" id="PS50222"/>
    </source>
</evidence>
<feature type="domain" description="PH" evidence="12">
    <location>
        <begin position="115"/>
        <end position="152"/>
    </location>
</feature>
<dbReference type="InterPro" id="IPR018247">
    <property type="entry name" value="EF_Hand_1_Ca_BS"/>
</dbReference>
<dbReference type="Gene3D" id="1.10.238.10">
    <property type="entry name" value="EF-hand"/>
    <property type="match status" value="2"/>
</dbReference>
<dbReference type="EMBL" id="JAHQIW010004509">
    <property type="protein sequence ID" value="KAJ1362648.1"/>
    <property type="molecule type" value="Genomic_DNA"/>
</dbReference>